<dbReference type="GO" id="GO:0009055">
    <property type="term" value="F:electron transfer activity"/>
    <property type="evidence" value="ECO:0007669"/>
    <property type="project" value="TreeGrafter"/>
</dbReference>
<feature type="transmembrane region" description="Helical" evidence="12">
    <location>
        <begin position="116"/>
        <end position="139"/>
    </location>
</feature>
<keyword evidence="10" id="KW-0408">Iron</keyword>
<dbReference type="STRING" id="870242.cpu_12890"/>
<dbReference type="PANTHER" id="PTHR43141:SF5">
    <property type="entry name" value="CYTOCHROME BD-I UBIQUINOL OXIDASE SUBUNIT 2"/>
    <property type="match status" value="1"/>
</dbReference>
<feature type="transmembrane region" description="Helical" evidence="12">
    <location>
        <begin position="159"/>
        <end position="179"/>
    </location>
</feature>
<evidence type="ECO:0000256" key="2">
    <source>
        <dbReference type="ARBA" id="ARBA00007543"/>
    </source>
</evidence>
<comment type="caution">
    <text evidence="13">The sequence shown here is derived from an EMBL/GenBank/DDBJ whole genome shotgun (WGS) entry which is preliminary data.</text>
</comment>
<protein>
    <submittedName>
        <fullName evidence="13">Cytochrome D oxidase subunit I</fullName>
    </submittedName>
</protein>
<feature type="transmembrane region" description="Helical" evidence="12">
    <location>
        <begin position="199"/>
        <end position="218"/>
    </location>
</feature>
<dbReference type="AlphaFoldDB" id="A0A1L8CVA0"/>
<organism evidence="13 14">
    <name type="scientific">Carboxydothermus pertinax</name>
    <dbReference type="NCBI Taxonomy" id="870242"/>
    <lineage>
        <taxon>Bacteria</taxon>
        <taxon>Bacillati</taxon>
        <taxon>Bacillota</taxon>
        <taxon>Clostridia</taxon>
        <taxon>Thermoanaerobacterales</taxon>
        <taxon>Thermoanaerobacteraceae</taxon>
        <taxon>Carboxydothermus</taxon>
    </lineage>
</organism>
<evidence type="ECO:0000256" key="11">
    <source>
        <dbReference type="ARBA" id="ARBA00023136"/>
    </source>
</evidence>
<accession>A0A1L8CVA0</accession>
<proteinExistence type="inferred from homology"/>
<evidence type="ECO:0000256" key="4">
    <source>
        <dbReference type="ARBA" id="ARBA00022475"/>
    </source>
</evidence>
<comment type="similarity">
    <text evidence="2">Belongs to the cytochrome ubiquinol oxidase subunit 2 family.</text>
</comment>
<keyword evidence="11 12" id="KW-0472">Membrane</keyword>
<evidence type="ECO:0000256" key="6">
    <source>
        <dbReference type="ARBA" id="ARBA00022692"/>
    </source>
</evidence>
<keyword evidence="9 12" id="KW-1133">Transmembrane helix</keyword>
<keyword evidence="4" id="KW-1003">Cell membrane</keyword>
<dbReference type="PIRSF" id="PIRSF000267">
    <property type="entry name" value="Cyt_oxidse_sub2"/>
    <property type="match status" value="1"/>
</dbReference>
<dbReference type="RefSeq" id="WP_075859240.1">
    <property type="nucleotide sequence ID" value="NZ_BDJK01000019.1"/>
</dbReference>
<reference evidence="14" key="1">
    <citation type="submission" date="2016-12" db="EMBL/GenBank/DDBJ databases">
        <title>Draft Genome Sequences od Carboxydothermus pertinax and islandicus, Hydrogenogenic Carboxydotrophic Bacteria.</title>
        <authorList>
            <person name="Fukuyama Y."/>
            <person name="Ohmae K."/>
            <person name="Yoneda Y."/>
            <person name="Yoshida T."/>
            <person name="Sako Y."/>
        </authorList>
    </citation>
    <scope>NUCLEOTIDE SEQUENCE [LARGE SCALE GENOMIC DNA]</scope>
    <source>
        <strain evidence="14">Ug1</strain>
    </source>
</reference>
<comment type="subcellular location">
    <subcellularLocation>
        <location evidence="1">Cell membrane</location>
        <topology evidence="1">Multi-pass membrane protein</topology>
    </subcellularLocation>
</comment>
<keyword evidence="7" id="KW-0479">Metal-binding</keyword>
<evidence type="ECO:0000313" key="14">
    <source>
        <dbReference type="Proteomes" id="UP000187485"/>
    </source>
</evidence>
<evidence type="ECO:0000313" key="13">
    <source>
        <dbReference type="EMBL" id="GAV22779.1"/>
    </source>
</evidence>
<dbReference type="GO" id="GO:0019646">
    <property type="term" value="P:aerobic electron transport chain"/>
    <property type="evidence" value="ECO:0007669"/>
    <property type="project" value="TreeGrafter"/>
</dbReference>
<dbReference type="EMBL" id="BDJK01000019">
    <property type="protein sequence ID" value="GAV22779.1"/>
    <property type="molecule type" value="Genomic_DNA"/>
</dbReference>
<keyword evidence="5" id="KW-0349">Heme</keyword>
<feature type="transmembrane region" description="Helical" evidence="12">
    <location>
        <begin position="261"/>
        <end position="280"/>
    </location>
</feature>
<keyword evidence="14" id="KW-1185">Reference proteome</keyword>
<evidence type="ECO:0000256" key="3">
    <source>
        <dbReference type="ARBA" id="ARBA00022448"/>
    </source>
</evidence>
<dbReference type="GO" id="GO:0016682">
    <property type="term" value="F:oxidoreductase activity, acting on diphenols and related substances as donors, oxygen as acceptor"/>
    <property type="evidence" value="ECO:0007669"/>
    <property type="project" value="TreeGrafter"/>
</dbReference>
<evidence type="ECO:0000256" key="5">
    <source>
        <dbReference type="ARBA" id="ARBA00022617"/>
    </source>
</evidence>
<dbReference type="Pfam" id="PF02322">
    <property type="entry name" value="Cyt_bd_oxida_II"/>
    <property type="match status" value="1"/>
</dbReference>
<feature type="transmembrane region" description="Helical" evidence="12">
    <location>
        <begin position="230"/>
        <end position="249"/>
    </location>
</feature>
<dbReference type="GO" id="GO:0070069">
    <property type="term" value="C:cytochrome complex"/>
    <property type="evidence" value="ECO:0007669"/>
    <property type="project" value="TreeGrafter"/>
</dbReference>
<dbReference type="NCBIfam" id="TIGR00203">
    <property type="entry name" value="cydB"/>
    <property type="match status" value="1"/>
</dbReference>
<name>A0A1L8CVA0_9THEO</name>
<feature type="transmembrane region" description="Helical" evidence="12">
    <location>
        <begin position="6"/>
        <end position="36"/>
    </location>
</feature>
<dbReference type="GO" id="GO:0046872">
    <property type="term" value="F:metal ion binding"/>
    <property type="evidence" value="ECO:0007669"/>
    <property type="project" value="UniProtKB-KW"/>
</dbReference>
<keyword evidence="3" id="KW-0813">Transport</keyword>
<sequence length="338" mass="37098">MDLNTVWFLLVGVLIIGYALLDGFDLGVGSLFYVLGKTDKERKILINAIGPVWDGNEVWLLTGGGALFAAFPLVYASVFSGFYLAMMLVLFALIFRAVAVEYYFKVDTPGLQKLMGGLFFLGSFLPALLFGVAVGNVVYGIPLDAEQNYAGTFFGLLKPFALCFGIVGLFAFLLQGAAYAALKTEGDQQKRAQEFSKNFALILLVLWLIGGIYSKMAAPHLWENYQKLPLLYVLPLLTLVSLILIPGWVRKNAYQKVFTATSIAFATMILTVAAGLYPNWVIATEPAKNLTIYNASSSPLTLKVMLIIALIGVPIVLLYTIYAYRVFRGKATPEQKGY</sequence>
<evidence type="ECO:0000256" key="1">
    <source>
        <dbReference type="ARBA" id="ARBA00004651"/>
    </source>
</evidence>
<evidence type="ECO:0000256" key="10">
    <source>
        <dbReference type="ARBA" id="ARBA00023004"/>
    </source>
</evidence>
<keyword evidence="6 12" id="KW-0812">Transmembrane</keyword>
<evidence type="ECO:0000256" key="7">
    <source>
        <dbReference type="ARBA" id="ARBA00022723"/>
    </source>
</evidence>
<feature type="transmembrane region" description="Helical" evidence="12">
    <location>
        <begin position="82"/>
        <end position="104"/>
    </location>
</feature>
<dbReference type="OrthoDB" id="9776710at2"/>
<feature type="transmembrane region" description="Helical" evidence="12">
    <location>
        <begin position="300"/>
        <end position="322"/>
    </location>
</feature>
<keyword evidence="8" id="KW-0249">Electron transport</keyword>
<dbReference type="PANTHER" id="PTHR43141">
    <property type="entry name" value="CYTOCHROME BD2 SUBUNIT II"/>
    <property type="match status" value="1"/>
</dbReference>
<evidence type="ECO:0000256" key="12">
    <source>
        <dbReference type="SAM" id="Phobius"/>
    </source>
</evidence>
<evidence type="ECO:0000256" key="8">
    <source>
        <dbReference type="ARBA" id="ARBA00022982"/>
    </source>
</evidence>
<gene>
    <name evidence="13" type="ORF">cpu_12890</name>
</gene>
<evidence type="ECO:0000256" key="9">
    <source>
        <dbReference type="ARBA" id="ARBA00022989"/>
    </source>
</evidence>
<dbReference type="InterPro" id="IPR003317">
    <property type="entry name" value="Cyt-d_oxidase_su2"/>
</dbReference>
<dbReference type="Proteomes" id="UP000187485">
    <property type="component" value="Unassembled WGS sequence"/>
</dbReference>
<dbReference type="GO" id="GO:0005886">
    <property type="term" value="C:plasma membrane"/>
    <property type="evidence" value="ECO:0007669"/>
    <property type="project" value="UniProtKB-SubCell"/>
</dbReference>